<evidence type="ECO:0000313" key="6">
    <source>
        <dbReference type="Proteomes" id="UP000238356"/>
    </source>
</evidence>
<dbReference type="GO" id="GO:0003700">
    <property type="term" value="F:DNA-binding transcription factor activity"/>
    <property type="evidence" value="ECO:0007669"/>
    <property type="project" value="TreeGrafter"/>
</dbReference>
<feature type="domain" description="HTH tetR-type" evidence="4">
    <location>
        <begin position="91"/>
        <end position="151"/>
    </location>
</feature>
<dbReference type="Proteomes" id="UP000238356">
    <property type="component" value="Unassembled WGS sequence"/>
</dbReference>
<dbReference type="InterPro" id="IPR001647">
    <property type="entry name" value="HTH_TetR"/>
</dbReference>
<gene>
    <name evidence="5" type="ORF">C5F51_28750</name>
</gene>
<evidence type="ECO:0000256" key="2">
    <source>
        <dbReference type="PROSITE-ProRule" id="PRU00335"/>
    </source>
</evidence>
<dbReference type="Gene3D" id="1.10.357.10">
    <property type="entry name" value="Tetracycline Repressor, domain 2"/>
    <property type="match status" value="1"/>
</dbReference>
<dbReference type="Pfam" id="PF00440">
    <property type="entry name" value="TetR_N"/>
    <property type="match status" value="1"/>
</dbReference>
<reference evidence="5 6" key="1">
    <citation type="submission" date="2018-02" db="EMBL/GenBank/DDBJ databases">
        <title>8 Nocardia nova and 1 Nocardia cyriacigeorgica strain used for evolution to TMP-SMX.</title>
        <authorList>
            <person name="Mehta H."/>
            <person name="Weng J."/>
            <person name="Shamoo Y."/>
        </authorList>
    </citation>
    <scope>NUCLEOTIDE SEQUENCE [LARGE SCALE GENOMIC DNA]</scope>
    <source>
        <strain evidence="5 6">BAA2227</strain>
    </source>
</reference>
<dbReference type="PANTHER" id="PTHR30055">
    <property type="entry name" value="HTH-TYPE TRANSCRIPTIONAL REGULATOR RUTR"/>
    <property type="match status" value="1"/>
</dbReference>
<keyword evidence="6" id="KW-1185">Reference proteome</keyword>
<organism evidence="5 6">
    <name type="scientific">Nocardia nova</name>
    <dbReference type="NCBI Taxonomy" id="37330"/>
    <lineage>
        <taxon>Bacteria</taxon>
        <taxon>Bacillati</taxon>
        <taxon>Actinomycetota</taxon>
        <taxon>Actinomycetes</taxon>
        <taxon>Mycobacteriales</taxon>
        <taxon>Nocardiaceae</taxon>
        <taxon>Nocardia</taxon>
    </lineage>
</organism>
<dbReference type="EMBL" id="PSZD01000024">
    <property type="protein sequence ID" value="PPJ23425.1"/>
    <property type="molecule type" value="Genomic_DNA"/>
</dbReference>
<feature type="DNA-binding region" description="H-T-H motif" evidence="2">
    <location>
        <begin position="114"/>
        <end position="133"/>
    </location>
</feature>
<dbReference type="InterPro" id="IPR050109">
    <property type="entry name" value="HTH-type_TetR-like_transc_reg"/>
</dbReference>
<dbReference type="GO" id="GO:0000976">
    <property type="term" value="F:transcription cis-regulatory region binding"/>
    <property type="evidence" value="ECO:0007669"/>
    <property type="project" value="TreeGrafter"/>
</dbReference>
<dbReference type="PANTHER" id="PTHR30055:SF226">
    <property type="entry name" value="HTH-TYPE TRANSCRIPTIONAL REGULATOR PKSA"/>
    <property type="match status" value="1"/>
</dbReference>
<dbReference type="SUPFAM" id="SSF46689">
    <property type="entry name" value="Homeodomain-like"/>
    <property type="match status" value="1"/>
</dbReference>
<evidence type="ECO:0000313" key="5">
    <source>
        <dbReference type="EMBL" id="PPJ23425.1"/>
    </source>
</evidence>
<evidence type="ECO:0000256" key="3">
    <source>
        <dbReference type="SAM" id="MobiDB-lite"/>
    </source>
</evidence>
<name>A0A2S5ZYL6_9NOCA</name>
<keyword evidence="1 2" id="KW-0238">DNA-binding</keyword>
<evidence type="ECO:0000256" key="1">
    <source>
        <dbReference type="ARBA" id="ARBA00023125"/>
    </source>
</evidence>
<feature type="region of interest" description="Disordered" evidence="3">
    <location>
        <begin position="1"/>
        <end position="73"/>
    </location>
</feature>
<dbReference type="AlphaFoldDB" id="A0A2S5ZYL6"/>
<sequence length="288" mass="31511">MIVVNISGRETRSEDRPGAGTRRLAADTDEPQRRWPSGRYPRFRGAHRKTARSRRLPTGTHPSAAPRAQKVGTDMAESRNYLRETPDERRRRRKEALIDAALTLIHTGGLSALGVRNVIAESKLSSRYFYENFTDTDDLLVETFHHVATELLETGMAGLYATQLPDPGAASGEEILERFRQGLDAVLGALEEDPRRAALIAAVTASRPPIRQELQQLVRLVATVITDDVNAANIGFDDASALYIAGGLVQLAIAHISGDLRIGRPELVERLARLTYGALTASAADRIG</sequence>
<accession>A0A2S5ZYL6</accession>
<evidence type="ECO:0000259" key="4">
    <source>
        <dbReference type="PROSITE" id="PS50977"/>
    </source>
</evidence>
<feature type="compositionally biased region" description="Basic and acidic residues" evidence="3">
    <location>
        <begin position="24"/>
        <end position="33"/>
    </location>
</feature>
<comment type="caution">
    <text evidence="5">The sequence shown here is derived from an EMBL/GenBank/DDBJ whole genome shotgun (WGS) entry which is preliminary data.</text>
</comment>
<protein>
    <submittedName>
        <fullName evidence="5">TetR/AcrR family transcriptional regulator</fullName>
    </submittedName>
</protein>
<dbReference type="InterPro" id="IPR009057">
    <property type="entry name" value="Homeodomain-like_sf"/>
</dbReference>
<proteinExistence type="predicted"/>
<dbReference type="PROSITE" id="PS50977">
    <property type="entry name" value="HTH_TETR_2"/>
    <property type="match status" value="1"/>
</dbReference>
<feature type="compositionally biased region" description="Basic residues" evidence="3">
    <location>
        <begin position="41"/>
        <end position="55"/>
    </location>
</feature>